<accession>F0BGB5</accession>
<dbReference type="GO" id="GO:0016491">
    <property type="term" value="F:oxidoreductase activity"/>
    <property type="evidence" value="ECO:0007669"/>
    <property type="project" value="InterPro"/>
</dbReference>
<dbReference type="PRINTS" id="PR00069">
    <property type="entry name" value="ALDKETRDTASE"/>
</dbReference>
<dbReference type="EMBL" id="AEQV01000124">
    <property type="protein sequence ID" value="EGD08487.1"/>
    <property type="molecule type" value="Genomic_DNA"/>
</dbReference>
<dbReference type="PANTHER" id="PTHR43638:SF3">
    <property type="entry name" value="ALDEHYDE REDUCTASE"/>
    <property type="match status" value="1"/>
</dbReference>
<reference evidence="5 6" key="1">
    <citation type="journal article" date="2011" name="BMC Genomics">
        <title>Comparative genomics reveals diversity among xanthomonads infecting tomato and pepper.</title>
        <authorList>
            <person name="Potnis N."/>
            <person name="Krasileva K."/>
            <person name="Chow V."/>
            <person name="Almeida N.F."/>
            <person name="Patil P.B."/>
            <person name="Ryan R.P."/>
            <person name="Sharlach M."/>
            <person name="Behlau F."/>
            <person name="Dow J.M."/>
            <person name="Momol M.T."/>
            <person name="White F.F."/>
            <person name="Preston J.F."/>
            <person name="Vinatzer B.A."/>
            <person name="Koebnik R."/>
            <person name="Setubal J.C."/>
            <person name="Norman D.J."/>
            <person name="Staskawicz B.J."/>
            <person name="Jones J.B."/>
        </authorList>
    </citation>
    <scope>NUCLEOTIDE SEQUENCE [LARGE SCALE GENOMIC DNA]</scope>
    <source>
        <strain evidence="5 6">ATCC 35937</strain>
    </source>
</reference>
<dbReference type="Pfam" id="PF00248">
    <property type="entry name" value="Aldo_ket_red"/>
    <property type="match status" value="1"/>
</dbReference>
<proteinExistence type="predicted"/>
<dbReference type="Gene3D" id="3.20.20.100">
    <property type="entry name" value="NADP-dependent oxidoreductase domain"/>
    <property type="match status" value="1"/>
</dbReference>
<dbReference type="InterPro" id="IPR020471">
    <property type="entry name" value="AKR"/>
</dbReference>
<organism evidence="5 6">
    <name type="scientific">Xanthomonas vesicatoria ATCC 35937</name>
    <dbReference type="NCBI Taxonomy" id="925775"/>
    <lineage>
        <taxon>Bacteria</taxon>
        <taxon>Pseudomonadati</taxon>
        <taxon>Pseudomonadota</taxon>
        <taxon>Gammaproteobacteria</taxon>
        <taxon>Lysobacterales</taxon>
        <taxon>Lysobacteraceae</taxon>
        <taxon>Xanthomonas</taxon>
    </lineage>
</organism>
<dbReference type="eggNOG" id="COG0656">
    <property type="taxonomic scope" value="Bacteria"/>
</dbReference>
<dbReference type="PIRSF" id="PIRSF000097">
    <property type="entry name" value="AKR"/>
    <property type="match status" value="1"/>
</dbReference>
<protein>
    <submittedName>
        <fullName evidence="5">Aldo/keto reductase, diketogulonate reductase</fullName>
    </submittedName>
</protein>
<comment type="caution">
    <text evidence="5">The sequence shown here is derived from an EMBL/GenBank/DDBJ whole genome shotgun (WGS) entry which is preliminary data.</text>
</comment>
<sequence>MINDERVAAAAKHADYTAGFAQSPAITLRECSMSTSTSPLCPDVLLRTGRRVPALGLGSWNLGQGRHPPQQEIEALQTGQQLGMRLIDTAEMYGNGRSEQLIGQAMDSALPPYLVSKVLPSNASARGIARACEASLQRLGVRTLDLYLLHWRGGSDLAEVVAAFEALRDAGKIRDWGVSNFDVDDMQDLWHIDGGQRCLVNQVLYHAGSRGIEFDLLPWCVDHEVTVMAYSPLGSRALLDHPVLHAIGARRGVAATAVALAWAIRSGKVIAIPESGTPAHVRDNAAACTLQLDAQDLAALDSAFSPPTRKQPLDLL</sequence>
<name>F0BGB5_9XANT</name>
<evidence type="ECO:0000256" key="2">
    <source>
        <dbReference type="PIRSR" id="PIRSR000097-2"/>
    </source>
</evidence>
<evidence type="ECO:0000313" key="6">
    <source>
        <dbReference type="Proteomes" id="UP000003299"/>
    </source>
</evidence>
<dbReference type="InterPro" id="IPR036812">
    <property type="entry name" value="NAD(P)_OxRdtase_dom_sf"/>
</dbReference>
<evidence type="ECO:0000256" key="1">
    <source>
        <dbReference type="PIRSR" id="PIRSR000097-1"/>
    </source>
</evidence>
<dbReference type="InterPro" id="IPR023210">
    <property type="entry name" value="NADP_OxRdtase_dom"/>
</dbReference>
<feature type="site" description="Lowers pKa of active site Tyr" evidence="3">
    <location>
        <position position="117"/>
    </location>
</feature>
<evidence type="ECO:0000259" key="4">
    <source>
        <dbReference type="Pfam" id="PF00248"/>
    </source>
</evidence>
<feature type="active site" description="Proton donor" evidence="1">
    <location>
        <position position="93"/>
    </location>
</feature>
<evidence type="ECO:0000256" key="3">
    <source>
        <dbReference type="PIRSR" id="PIRSR000097-3"/>
    </source>
</evidence>
<feature type="binding site" evidence="2">
    <location>
        <position position="150"/>
    </location>
    <ligand>
        <name>substrate</name>
    </ligand>
</feature>
<feature type="domain" description="NADP-dependent oxidoreductase" evidence="4">
    <location>
        <begin position="55"/>
        <end position="303"/>
    </location>
</feature>
<dbReference type="AlphaFoldDB" id="F0BGB5"/>
<evidence type="ECO:0000313" key="5">
    <source>
        <dbReference type="EMBL" id="EGD08487.1"/>
    </source>
</evidence>
<dbReference type="SUPFAM" id="SSF51430">
    <property type="entry name" value="NAD(P)-linked oxidoreductase"/>
    <property type="match status" value="1"/>
</dbReference>
<gene>
    <name evidence="5" type="ORF">XVE_3289</name>
</gene>
<dbReference type="PANTHER" id="PTHR43638">
    <property type="entry name" value="OXIDOREDUCTASE, ALDO/KETO REDUCTASE FAMILY PROTEIN"/>
    <property type="match status" value="1"/>
</dbReference>
<dbReference type="Proteomes" id="UP000003299">
    <property type="component" value="Unassembled WGS sequence"/>
</dbReference>